<dbReference type="PROSITE" id="PS00786">
    <property type="entry name" value="5_NUCLEOTIDASE_2"/>
    <property type="match status" value="1"/>
</dbReference>
<dbReference type="Gene3D" id="3.60.21.10">
    <property type="match status" value="1"/>
</dbReference>
<reference evidence="6 7" key="1">
    <citation type="submission" date="2016-08" db="EMBL/GenBank/DDBJ databases">
        <authorList>
            <person name="Varghese N."/>
            <person name="Submissions Spin"/>
        </authorList>
    </citation>
    <scope>NUCLEOTIDE SEQUENCE [LARGE SCALE GENOMIC DNA]</scope>
    <source>
        <strain evidence="6 7">HL-109</strain>
    </source>
</reference>
<feature type="domain" description="5'-Nucleotidase C-terminal" evidence="5">
    <location>
        <begin position="388"/>
        <end position="572"/>
    </location>
</feature>
<dbReference type="EMBL" id="FMBM01000002">
    <property type="protein sequence ID" value="SCC82062.1"/>
    <property type="molecule type" value="Genomic_DNA"/>
</dbReference>
<evidence type="ECO:0000313" key="7">
    <source>
        <dbReference type="Proteomes" id="UP000182800"/>
    </source>
</evidence>
<name>A0ABY0KC61_9HYPH</name>
<accession>A0ABY0KC61</accession>
<dbReference type="Proteomes" id="UP000182800">
    <property type="component" value="Unassembled WGS sequence"/>
</dbReference>
<dbReference type="Gene3D" id="3.90.780.10">
    <property type="entry name" value="5'-Nucleotidase, C-terminal domain"/>
    <property type="match status" value="1"/>
</dbReference>
<organism evidence="6 7">
    <name type="scientific">Saliniramus fredricksonii</name>
    <dbReference type="NCBI Taxonomy" id="1653334"/>
    <lineage>
        <taxon>Bacteria</taxon>
        <taxon>Pseudomonadati</taxon>
        <taxon>Pseudomonadota</taxon>
        <taxon>Alphaproteobacteria</taxon>
        <taxon>Hyphomicrobiales</taxon>
        <taxon>Salinarimonadaceae</taxon>
        <taxon>Saliniramus</taxon>
    </lineage>
</organism>
<keyword evidence="7" id="KW-1185">Reference proteome</keyword>
<dbReference type="PRINTS" id="PR01607">
    <property type="entry name" value="APYRASEFAMLY"/>
</dbReference>
<dbReference type="Pfam" id="PF02872">
    <property type="entry name" value="5_nucleotid_C"/>
    <property type="match status" value="1"/>
</dbReference>
<dbReference type="InterPro" id="IPR036907">
    <property type="entry name" value="5'-Nucleotdase_C_sf"/>
</dbReference>
<proteinExistence type="inferred from homology"/>
<keyword evidence="2" id="KW-0732">Signal</keyword>
<dbReference type="SUPFAM" id="SSF56300">
    <property type="entry name" value="Metallo-dependent phosphatases"/>
    <property type="match status" value="1"/>
</dbReference>
<evidence type="ECO:0000313" key="6">
    <source>
        <dbReference type="EMBL" id="SCC82062.1"/>
    </source>
</evidence>
<protein>
    <submittedName>
        <fullName evidence="6">2',3'-cyclic-nucleotide 2'-phosphodiesterase / 3'-nucleotidase</fullName>
    </submittedName>
</protein>
<keyword evidence="3" id="KW-0378">Hydrolase</keyword>
<dbReference type="InterPro" id="IPR006179">
    <property type="entry name" value="5_nucleotidase/apyrase"/>
</dbReference>
<dbReference type="InterPro" id="IPR008334">
    <property type="entry name" value="5'-Nucleotdase_C"/>
</dbReference>
<evidence type="ECO:0000259" key="4">
    <source>
        <dbReference type="Pfam" id="PF00149"/>
    </source>
</evidence>
<dbReference type="InterPro" id="IPR029052">
    <property type="entry name" value="Metallo-depent_PP-like"/>
</dbReference>
<dbReference type="InterPro" id="IPR006146">
    <property type="entry name" value="5'-Nucleotdase_CS"/>
</dbReference>
<evidence type="ECO:0000256" key="3">
    <source>
        <dbReference type="RuleBase" id="RU362119"/>
    </source>
</evidence>
<dbReference type="PANTHER" id="PTHR11575:SF6">
    <property type="entry name" value="2',3'-CYCLIC-NUCLEOTIDE 2'-PHOSPHODIESTERASE_3'-NUCLEOTIDASE"/>
    <property type="match status" value="1"/>
</dbReference>
<comment type="similarity">
    <text evidence="1 3">Belongs to the 5'-nucleotidase family.</text>
</comment>
<dbReference type="PANTHER" id="PTHR11575">
    <property type="entry name" value="5'-NUCLEOTIDASE-RELATED"/>
    <property type="match status" value="1"/>
</dbReference>
<evidence type="ECO:0000259" key="5">
    <source>
        <dbReference type="Pfam" id="PF02872"/>
    </source>
</evidence>
<evidence type="ECO:0000256" key="1">
    <source>
        <dbReference type="ARBA" id="ARBA00006654"/>
    </source>
</evidence>
<keyword evidence="3" id="KW-0547">Nucleotide-binding</keyword>
<dbReference type="SUPFAM" id="SSF55816">
    <property type="entry name" value="5'-nucleotidase (syn. UDP-sugar hydrolase), C-terminal domain"/>
    <property type="match status" value="1"/>
</dbReference>
<sequence length="664" mass="70743">MSRQISRTPLPSFAANRIAALPEAPHARHTGSMPSLRLIATSDLHMHVRPYDYFEDRADDSVGLAALAPFIAEAGAGHPCSLLLDNGDFLQGAPLGDVAAQAYAEGARDDNPVIAAMNAMGYDVAALGNHEFNYGLDYLSHALSYARFPVLCANLERGDGTPFVPTSTIITRMLPLGDPEVETPLRIGLMGLLPPQVLQWDRSHLHGRVRVTDIRAAAGKAAAALRRAGADLVIALCHSGIVGGSYREGQENAAGHLGSISGIDAIIAGHQHLRFPGSREFDALPGIDNAAGTIDGIPAMMPGAYGAALGLMDLALAHDDGVWRVTGHEVTILRLRDLADGAAHAAADCPARAAILSVTEPDHARTLATMRAGIGHTRGALDSHFALLGDNSAMELVAEAQREAALALIDALPDQDLHARDLPLLSAAAPFKAGGRGGAQYYTRINPGPLSLRDLANLYLYPNTVSVVRVTGAQLREWLERSSGIFRQIDPQGPADQQLLRHGFPSYHFDVIFGLTYTIDLCAPARHNRDGILVAPEAQRITQLLHQGVPVRPEQEFLVATNNYRAGGGGTFFGGMPAPVIAESTQMVREVVAEHVRARGTVSPRGIRNWRFAPSSRADGSALDVIFETGAHARGREPADLPLTPIGAAENGFLAYRLRLSQPT</sequence>
<evidence type="ECO:0000256" key="2">
    <source>
        <dbReference type="ARBA" id="ARBA00022729"/>
    </source>
</evidence>
<feature type="domain" description="Calcineurin-like phosphoesterase" evidence="4">
    <location>
        <begin position="37"/>
        <end position="272"/>
    </location>
</feature>
<dbReference type="Pfam" id="PF00149">
    <property type="entry name" value="Metallophos"/>
    <property type="match status" value="1"/>
</dbReference>
<gene>
    <name evidence="6" type="ORF">GA0071312_3037</name>
</gene>
<comment type="caution">
    <text evidence="6">The sequence shown here is derived from an EMBL/GenBank/DDBJ whole genome shotgun (WGS) entry which is preliminary data.</text>
</comment>
<dbReference type="InterPro" id="IPR004843">
    <property type="entry name" value="Calcineurin-like_PHP"/>
</dbReference>
<dbReference type="NCBIfam" id="NF006938">
    <property type="entry name" value="PRK09420.1"/>
    <property type="match status" value="1"/>
</dbReference>